<keyword evidence="6" id="KW-0406">Ion transport</keyword>
<evidence type="ECO:0008006" key="13">
    <source>
        <dbReference type="Google" id="ProtNLM"/>
    </source>
</evidence>
<dbReference type="SUPFAM" id="SSF81340">
    <property type="entry name" value="Clc chloride channel"/>
    <property type="match status" value="1"/>
</dbReference>
<feature type="coiled-coil region" evidence="9">
    <location>
        <begin position="28"/>
        <end position="57"/>
    </location>
</feature>
<dbReference type="PANTHER" id="PTHR45720">
    <property type="entry name" value="CHLORIDE CHANNEL PROTEIN 2"/>
    <property type="match status" value="1"/>
</dbReference>
<dbReference type="PANTHER" id="PTHR45720:SF10">
    <property type="entry name" value="CHLORIDE CHANNEL PROTEIN 2"/>
    <property type="match status" value="1"/>
</dbReference>
<feature type="transmembrane region" description="Helical" evidence="10">
    <location>
        <begin position="309"/>
        <end position="328"/>
    </location>
</feature>
<dbReference type="InterPro" id="IPR001807">
    <property type="entry name" value="ClC"/>
</dbReference>
<dbReference type="InterPro" id="IPR050970">
    <property type="entry name" value="Cl_channel_volt-gated"/>
</dbReference>
<comment type="caution">
    <text evidence="11">The sequence shown here is derived from an EMBL/GenBank/DDBJ whole genome shotgun (WGS) entry which is preliminary data.</text>
</comment>
<dbReference type="Pfam" id="PF00654">
    <property type="entry name" value="Voltage_CLC"/>
    <property type="match status" value="1"/>
</dbReference>
<evidence type="ECO:0000256" key="10">
    <source>
        <dbReference type="SAM" id="Phobius"/>
    </source>
</evidence>
<organism evidence="11 12">
    <name type="scientific">Porites lobata</name>
    <dbReference type="NCBI Taxonomy" id="104759"/>
    <lineage>
        <taxon>Eukaryota</taxon>
        <taxon>Metazoa</taxon>
        <taxon>Cnidaria</taxon>
        <taxon>Anthozoa</taxon>
        <taxon>Hexacorallia</taxon>
        <taxon>Scleractinia</taxon>
        <taxon>Fungiina</taxon>
        <taxon>Poritidae</taxon>
        <taxon>Porites</taxon>
    </lineage>
</organism>
<feature type="transmembrane region" description="Helical" evidence="10">
    <location>
        <begin position="122"/>
        <end position="143"/>
    </location>
</feature>
<evidence type="ECO:0000256" key="4">
    <source>
        <dbReference type="ARBA" id="ARBA00022737"/>
    </source>
</evidence>
<dbReference type="SUPFAM" id="SSF54631">
    <property type="entry name" value="CBS-domain pair"/>
    <property type="match status" value="1"/>
</dbReference>
<protein>
    <recommendedName>
        <fullName evidence="13">Chloride channel protein</fullName>
    </recommendedName>
</protein>
<keyword evidence="12" id="KW-1185">Reference proteome</keyword>
<dbReference type="InterPro" id="IPR046342">
    <property type="entry name" value="CBS_dom_sf"/>
</dbReference>
<feature type="transmembrane region" description="Helical" evidence="10">
    <location>
        <begin position="421"/>
        <end position="442"/>
    </location>
</feature>
<evidence type="ECO:0000313" key="12">
    <source>
        <dbReference type="Proteomes" id="UP001159405"/>
    </source>
</evidence>
<dbReference type="Gene3D" id="1.10.3080.10">
    <property type="entry name" value="Clc chloride channel"/>
    <property type="match status" value="1"/>
</dbReference>
<keyword evidence="9" id="KW-0175">Coiled coil</keyword>
<dbReference type="CDD" id="cd03683">
    <property type="entry name" value="ClC_1_like"/>
    <property type="match status" value="1"/>
</dbReference>
<keyword evidence="5 10" id="KW-1133">Transmembrane helix</keyword>
<dbReference type="Proteomes" id="UP001159405">
    <property type="component" value="Unassembled WGS sequence"/>
</dbReference>
<name>A0ABN8N1F3_9CNID</name>
<evidence type="ECO:0000256" key="3">
    <source>
        <dbReference type="ARBA" id="ARBA00022692"/>
    </source>
</evidence>
<feature type="transmembrane region" description="Helical" evidence="10">
    <location>
        <begin position="263"/>
        <end position="283"/>
    </location>
</feature>
<feature type="transmembrane region" description="Helical" evidence="10">
    <location>
        <begin position="354"/>
        <end position="373"/>
    </location>
</feature>
<feature type="transmembrane region" description="Helical" evidence="10">
    <location>
        <begin position="228"/>
        <end position="251"/>
    </location>
</feature>
<comment type="subcellular location">
    <subcellularLocation>
        <location evidence="1">Membrane</location>
        <topology evidence="1">Multi-pass membrane protein</topology>
    </subcellularLocation>
</comment>
<keyword evidence="2" id="KW-0813">Transport</keyword>
<gene>
    <name evidence="11" type="ORF">PLOB_00039629</name>
</gene>
<evidence type="ECO:0000256" key="7">
    <source>
        <dbReference type="ARBA" id="ARBA00023136"/>
    </source>
</evidence>
<evidence type="ECO:0000256" key="6">
    <source>
        <dbReference type="ARBA" id="ARBA00023065"/>
    </source>
</evidence>
<evidence type="ECO:0000256" key="1">
    <source>
        <dbReference type="ARBA" id="ARBA00004141"/>
    </source>
</evidence>
<evidence type="ECO:0000256" key="5">
    <source>
        <dbReference type="ARBA" id="ARBA00022989"/>
    </source>
</evidence>
<dbReference type="Gene3D" id="3.10.580.10">
    <property type="entry name" value="CBS-domain"/>
    <property type="match status" value="2"/>
</dbReference>
<keyword evidence="7 10" id="KW-0472">Membrane</keyword>
<reference evidence="11 12" key="1">
    <citation type="submission" date="2022-05" db="EMBL/GenBank/DDBJ databases">
        <authorList>
            <consortium name="Genoscope - CEA"/>
            <person name="William W."/>
        </authorList>
    </citation>
    <scope>NUCLEOTIDE SEQUENCE [LARGE SCALE GENOMIC DNA]</scope>
</reference>
<evidence type="ECO:0000256" key="9">
    <source>
        <dbReference type="SAM" id="Coils"/>
    </source>
</evidence>
<keyword evidence="3 10" id="KW-0812">Transmembrane</keyword>
<dbReference type="EMBL" id="CALNXK010000006">
    <property type="protein sequence ID" value="CAH3038066.1"/>
    <property type="molecule type" value="Genomic_DNA"/>
</dbReference>
<proteinExistence type="predicted"/>
<evidence type="ECO:0000256" key="8">
    <source>
        <dbReference type="ARBA" id="ARBA00023214"/>
    </source>
</evidence>
<evidence type="ECO:0000256" key="2">
    <source>
        <dbReference type="ARBA" id="ARBA00022448"/>
    </source>
</evidence>
<feature type="transmembrane region" description="Helical" evidence="10">
    <location>
        <begin position="449"/>
        <end position="471"/>
    </location>
</feature>
<feature type="transmembrane region" description="Helical" evidence="10">
    <location>
        <begin position="80"/>
        <end position="101"/>
    </location>
</feature>
<feature type="transmembrane region" description="Helical" evidence="10">
    <location>
        <begin position="491"/>
        <end position="514"/>
    </location>
</feature>
<dbReference type="PRINTS" id="PR00762">
    <property type="entry name" value="CLCHANNEL"/>
</dbReference>
<dbReference type="InterPro" id="IPR014743">
    <property type="entry name" value="Cl-channel_core"/>
</dbReference>
<evidence type="ECO:0000313" key="11">
    <source>
        <dbReference type="EMBL" id="CAH3038066.1"/>
    </source>
</evidence>
<sequence>MMEEEDSYGFEQTLMYGRFTTTQLQKYAKEQGARLRREQQQKEQQQAEDDFKNYDDSCLSYFKRCIEWLRPCWSRLGSDWVFLLILGIIMALISFVLDLAIEKCQTAHIWLYNVSSNTFVQYIVWTCFPLTLITFSVGFTYLVSPHAIGSGIPEMKVILRGTVLKRYLSLRTLIAKVIGLLTALGSSIPIGKEGPFVHIASMVARSMGKFVASFKGIYTNESRNTEMLAAACAVGVSSCFGSPIGGVLFSIEVTATYFAVRNYWRGFFAAVCGALMFRLLAVFDKEEETVTALFKTNFRLDFPFDVEEFLAFALIGLFCGFGGALFVFTHRKLVDMQRTHKHTKLAKFLTKNRFVYPAVVIFVIATITFPKGLGQFMAGELTSQQAIDELFMNITWSEAQNSEDQASLNVLEHWDGANTNIYVTLVIFIVLKFIMTAVSVALPIPAGVFFPVFLIGAAFGRLVGEAMATWFPDGVNSGDAITPIVPGGYAVVGAAAMSAAVTHTISTSVIVFELTGQITHILPVMIAVLIANAIAQWLQPSFYDSIIQIKRLPYLPDVTKTQVYNLLVADIMKTKLFYISYTSKYADLKALLENSDLRSYPLVDSEGTTAVMAMSLLRQLKCQLKYHKKYVLLQNNNCRTDQIIHLLTFLFSQSQNIKQSLLHQTSRTHLNLFISDVCCYSQQTSENVTSPRLSTGKSLLDKITVPARLHKLFGSGSALNDAERIAEASDKDGPNGEQQIQWERELLQRTIDYSNCQIDPAPFQLVERTSLLKVHKLFALLNLSHAYVTTLGRLVGVVALKEVRQAIEGERFMDKTNVDAVEEMGSGSFISTQDHDVMLQPYNNAPHPTVEVSDPHL</sequence>
<keyword evidence="8" id="KW-0868">Chloride</keyword>
<keyword evidence="4" id="KW-0677">Repeat</keyword>
<accession>A0ABN8N1F3</accession>